<keyword evidence="12" id="KW-1185">Reference proteome</keyword>
<evidence type="ECO:0000256" key="3">
    <source>
        <dbReference type="ARBA" id="ARBA00022553"/>
    </source>
</evidence>
<dbReference type="InterPro" id="IPR036890">
    <property type="entry name" value="HATPase_C_sf"/>
</dbReference>
<gene>
    <name evidence="11" type="ORF">Pen02_70640</name>
</gene>
<dbReference type="PANTHER" id="PTHR24421">
    <property type="entry name" value="NITRATE/NITRITE SENSOR PROTEIN NARX-RELATED"/>
    <property type="match status" value="1"/>
</dbReference>
<evidence type="ECO:0000256" key="9">
    <source>
        <dbReference type="SAM" id="Phobius"/>
    </source>
</evidence>
<evidence type="ECO:0000259" key="10">
    <source>
        <dbReference type="SMART" id="SM00387"/>
    </source>
</evidence>
<feature type="transmembrane region" description="Helical" evidence="9">
    <location>
        <begin position="50"/>
        <end position="69"/>
    </location>
</feature>
<keyword evidence="5" id="KW-0547">Nucleotide-binding</keyword>
<dbReference type="InterPro" id="IPR003594">
    <property type="entry name" value="HATPase_dom"/>
</dbReference>
<keyword evidence="6 11" id="KW-0418">Kinase</keyword>
<proteinExistence type="predicted"/>
<dbReference type="SMART" id="SM00387">
    <property type="entry name" value="HATPase_c"/>
    <property type="match status" value="1"/>
</dbReference>
<feature type="transmembrane region" description="Helical" evidence="9">
    <location>
        <begin position="75"/>
        <end position="104"/>
    </location>
</feature>
<keyword evidence="7" id="KW-0067">ATP-binding</keyword>
<dbReference type="PANTHER" id="PTHR24421:SF10">
    <property type="entry name" value="NITRATE_NITRITE SENSOR PROTEIN NARQ"/>
    <property type="match status" value="1"/>
</dbReference>
<comment type="caution">
    <text evidence="11">The sequence shown here is derived from an EMBL/GenBank/DDBJ whole genome shotgun (WGS) entry which is preliminary data.</text>
</comment>
<evidence type="ECO:0000256" key="2">
    <source>
        <dbReference type="ARBA" id="ARBA00012438"/>
    </source>
</evidence>
<dbReference type="RefSeq" id="WP_203870498.1">
    <property type="nucleotide sequence ID" value="NZ_BONW01000042.1"/>
</dbReference>
<feature type="domain" description="Histidine kinase/HSP90-like ATPase" evidence="10">
    <location>
        <begin position="307"/>
        <end position="402"/>
    </location>
</feature>
<evidence type="ECO:0000256" key="6">
    <source>
        <dbReference type="ARBA" id="ARBA00022777"/>
    </source>
</evidence>
<feature type="transmembrane region" description="Helical" evidence="9">
    <location>
        <begin position="156"/>
        <end position="174"/>
    </location>
</feature>
<dbReference type="InterPro" id="IPR055558">
    <property type="entry name" value="DUF7134"/>
</dbReference>
<evidence type="ECO:0000256" key="1">
    <source>
        <dbReference type="ARBA" id="ARBA00000085"/>
    </source>
</evidence>
<dbReference type="EC" id="2.7.13.3" evidence="2"/>
<dbReference type="SUPFAM" id="SSF55874">
    <property type="entry name" value="ATPase domain of HSP90 chaperone/DNA topoisomerase II/histidine kinase"/>
    <property type="match status" value="1"/>
</dbReference>
<protein>
    <recommendedName>
        <fullName evidence="2">histidine kinase</fullName>
        <ecNumber evidence="2">2.7.13.3</ecNumber>
    </recommendedName>
</protein>
<feature type="transmembrane region" description="Helical" evidence="9">
    <location>
        <begin position="20"/>
        <end position="38"/>
    </location>
</feature>
<comment type="catalytic activity">
    <reaction evidence="1">
        <text>ATP + protein L-histidine = ADP + protein N-phospho-L-histidine.</text>
        <dbReference type="EC" id="2.7.13.3"/>
    </reaction>
</comment>
<keyword evidence="9" id="KW-1133">Transmembrane helix</keyword>
<dbReference type="Pfam" id="PF02518">
    <property type="entry name" value="HATPase_c"/>
    <property type="match status" value="1"/>
</dbReference>
<dbReference type="Pfam" id="PF07730">
    <property type="entry name" value="HisKA_3"/>
    <property type="match status" value="1"/>
</dbReference>
<dbReference type="CDD" id="cd16917">
    <property type="entry name" value="HATPase_UhpB-NarQ-NarX-like"/>
    <property type="match status" value="1"/>
</dbReference>
<evidence type="ECO:0000256" key="4">
    <source>
        <dbReference type="ARBA" id="ARBA00022679"/>
    </source>
</evidence>
<evidence type="ECO:0000256" key="5">
    <source>
        <dbReference type="ARBA" id="ARBA00022741"/>
    </source>
</evidence>
<dbReference type="Proteomes" id="UP000646749">
    <property type="component" value="Unassembled WGS sequence"/>
</dbReference>
<feature type="transmembrane region" description="Helical" evidence="9">
    <location>
        <begin position="116"/>
        <end position="136"/>
    </location>
</feature>
<keyword evidence="8" id="KW-0902">Two-component regulatory system</keyword>
<evidence type="ECO:0000313" key="12">
    <source>
        <dbReference type="Proteomes" id="UP000646749"/>
    </source>
</evidence>
<evidence type="ECO:0000256" key="8">
    <source>
        <dbReference type="ARBA" id="ARBA00023012"/>
    </source>
</evidence>
<keyword evidence="4" id="KW-0808">Transferase</keyword>
<dbReference type="InterPro" id="IPR050482">
    <property type="entry name" value="Sensor_HK_TwoCompSys"/>
</dbReference>
<keyword evidence="9" id="KW-0472">Membrane</keyword>
<dbReference type="Gene3D" id="3.30.565.10">
    <property type="entry name" value="Histidine kinase-like ATPase, C-terminal domain"/>
    <property type="match status" value="1"/>
</dbReference>
<sequence length="407" mass="42873">MRSDSPGSFTWLTGSRIRAVIDITVAVLLAYLAAAAALDPPGRPFDGPAWIAWLVGAAVGLPLALRRHWPLPVFAWVAVTAAAATAFGAVGAGVIWVTYASVALGLYTVATAHGPVLATLSLAGTLAAAVATIPWFYDLYGPSSADAASSEVPLWWPVDLGMVTVTLAAAWVTGRLVRWRRGVRADAARRLARDAVSEERLRIARELHDIIGHSMSLIAVKATVANHIATERPEEVRAALGTIEQTSRAALTEIRRLLGVLRSDSESAAELSPAPGTADLPDLAERLRSAGLRVDLGVHGTDELPKAVDLTVYRIVQEALTNVIKHAQAAHCRVRVRTGDGEVHIEVVDDGRGAHRSAGGRSGGGQGLIGMRERVSMYGGTLSAGPLPRGGFQVIADIPYDASEESA</sequence>
<keyword evidence="9" id="KW-0812">Transmembrane</keyword>
<reference evidence="11 12" key="1">
    <citation type="submission" date="2021-01" db="EMBL/GenBank/DDBJ databases">
        <title>Whole genome shotgun sequence of Plantactinospora endophytica NBRC 110450.</title>
        <authorList>
            <person name="Komaki H."/>
            <person name="Tamura T."/>
        </authorList>
    </citation>
    <scope>NUCLEOTIDE SEQUENCE [LARGE SCALE GENOMIC DNA]</scope>
    <source>
        <strain evidence="11 12">NBRC 110450</strain>
    </source>
</reference>
<keyword evidence="3" id="KW-0597">Phosphoprotein</keyword>
<organism evidence="11 12">
    <name type="scientific">Plantactinospora endophytica</name>
    <dbReference type="NCBI Taxonomy" id="673535"/>
    <lineage>
        <taxon>Bacteria</taxon>
        <taxon>Bacillati</taxon>
        <taxon>Actinomycetota</taxon>
        <taxon>Actinomycetes</taxon>
        <taxon>Micromonosporales</taxon>
        <taxon>Micromonosporaceae</taxon>
        <taxon>Plantactinospora</taxon>
    </lineage>
</organism>
<evidence type="ECO:0000313" key="11">
    <source>
        <dbReference type="EMBL" id="GIG92128.1"/>
    </source>
</evidence>
<dbReference type="InterPro" id="IPR011712">
    <property type="entry name" value="Sig_transdc_His_kin_sub3_dim/P"/>
</dbReference>
<accession>A0ABQ4EBN6</accession>
<dbReference type="GO" id="GO:0016301">
    <property type="term" value="F:kinase activity"/>
    <property type="evidence" value="ECO:0007669"/>
    <property type="project" value="UniProtKB-KW"/>
</dbReference>
<name>A0ABQ4EBN6_9ACTN</name>
<dbReference type="Gene3D" id="1.20.5.1930">
    <property type="match status" value="1"/>
</dbReference>
<dbReference type="Pfam" id="PF23539">
    <property type="entry name" value="DUF7134"/>
    <property type="match status" value="1"/>
</dbReference>
<dbReference type="EMBL" id="BONW01000042">
    <property type="protein sequence ID" value="GIG92128.1"/>
    <property type="molecule type" value="Genomic_DNA"/>
</dbReference>
<evidence type="ECO:0000256" key="7">
    <source>
        <dbReference type="ARBA" id="ARBA00022840"/>
    </source>
</evidence>